<feature type="compositionally biased region" description="Low complexity" evidence="1">
    <location>
        <begin position="151"/>
        <end position="160"/>
    </location>
</feature>
<dbReference type="OrthoDB" id="2565025at2759"/>
<dbReference type="EMBL" id="KI894012">
    <property type="protein sequence ID" value="OCF49415.1"/>
    <property type="molecule type" value="Genomic_DNA"/>
</dbReference>
<reference evidence="2" key="3">
    <citation type="submission" date="2016-07" db="EMBL/GenBank/DDBJ databases">
        <title>Evolution of pathogenesis and genome organization in the Tremellales.</title>
        <authorList>
            <person name="Cuomo C."/>
            <person name="Litvintseva A."/>
            <person name="Heitman J."/>
            <person name="Chen Y."/>
            <person name="Sun S."/>
            <person name="Springer D."/>
            <person name="Dromer F."/>
            <person name="Young S."/>
            <person name="Zeng Q."/>
            <person name="Chapman S."/>
            <person name="Gujja S."/>
            <person name="Saif S."/>
            <person name="Birren B."/>
        </authorList>
    </citation>
    <scope>NUCLEOTIDE SEQUENCE</scope>
    <source>
        <strain evidence="2">CBS 10737</strain>
    </source>
</reference>
<gene>
    <name evidence="2" type="ORF">I206_05108</name>
    <name evidence="3" type="ORF">I206_106282</name>
</gene>
<dbReference type="GeneID" id="30173477"/>
<sequence>MLASPETMQMPQITWYKPSPPPLTKEGKKLFRGELFHIIPNEKEKETIGQGSLDLYERLKTFIIERAGGSVVSIEQAQYILIRHSSITEYARTIEDPIIAKKLLHFDWVLDSLCSKEKQSRNQYWGIPRNQVDISTKKNENLPKDPRRIISSTSVSSSSS</sequence>
<feature type="compositionally biased region" description="Basic and acidic residues" evidence="1">
    <location>
        <begin position="136"/>
        <end position="148"/>
    </location>
</feature>
<evidence type="ECO:0000256" key="1">
    <source>
        <dbReference type="SAM" id="MobiDB-lite"/>
    </source>
</evidence>
<keyword evidence="4" id="KW-1185">Reference proteome</keyword>
<proteinExistence type="predicted"/>
<protein>
    <recommendedName>
        <fullName evidence="5">BRCT domain-containing protein</fullName>
    </recommendedName>
</protein>
<accession>A0A1B9I1N3</accession>
<evidence type="ECO:0000313" key="3">
    <source>
        <dbReference type="EMBL" id="WWC72320.1"/>
    </source>
</evidence>
<dbReference type="AlphaFoldDB" id="A0A1B9I1N3"/>
<dbReference type="RefSeq" id="XP_019010634.1">
    <property type="nucleotide sequence ID" value="XM_019156832.1"/>
</dbReference>
<evidence type="ECO:0008006" key="5">
    <source>
        <dbReference type="Google" id="ProtNLM"/>
    </source>
</evidence>
<name>A0A1B9I1N3_9TREE</name>
<dbReference type="KEGG" id="kpin:30173477"/>
<organism evidence="2">
    <name type="scientific">Kwoniella pini CBS 10737</name>
    <dbReference type="NCBI Taxonomy" id="1296096"/>
    <lineage>
        <taxon>Eukaryota</taxon>
        <taxon>Fungi</taxon>
        <taxon>Dikarya</taxon>
        <taxon>Basidiomycota</taxon>
        <taxon>Agaricomycotina</taxon>
        <taxon>Tremellomycetes</taxon>
        <taxon>Tremellales</taxon>
        <taxon>Cryptococcaceae</taxon>
        <taxon>Kwoniella</taxon>
    </lineage>
</organism>
<reference evidence="3" key="4">
    <citation type="submission" date="2024-02" db="EMBL/GenBank/DDBJ databases">
        <title>Comparative genomics of Cryptococcus and Kwoniella reveals pathogenesis evolution and contrasting modes of karyotype evolution via chromosome fusion or intercentromeric recombination.</title>
        <authorList>
            <person name="Coelho M.A."/>
            <person name="David-Palma M."/>
            <person name="Shea T."/>
            <person name="Bowers K."/>
            <person name="McGinley-Smith S."/>
            <person name="Mohammad A.W."/>
            <person name="Gnirke A."/>
            <person name="Yurkov A.M."/>
            <person name="Nowrousian M."/>
            <person name="Sun S."/>
            <person name="Cuomo C.A."/>
            <person name="Heitman J."/>
        </authorList>
    </citation>
    <scope>NUCLEOTIDE SEQUENCE</scope>
    <source>
        <strain evidence="3">CBS 10737</strain>
    </source>
</reference>
<dbReference type="EMBL" id="CP144526">
    <property type="protein sequence ID" value="WWC72320.1"/>
    <property type="molecule type" value="Genomic_DNA"/>
</dbReference>
<reference evidence="2" key="1">
    <citation type="submission" date="2013-07" db="EMBL/GenBank/DDBJ databases">
        <title>The Genome Sequence of Cryptococcus pinus CBS10737.</title>
        <authorList>
            <consortium name="The Broad Institute Genome Sequencing Platform"/>
            <person name="Cuomo C."/>
            <person name="Litvintseva A."/>
            <person name="Chen Y."/>
            <person name="Heitman J."/>
            <person name="Sun S."/>
            <person name="Springer D."/>
            <person name="Dromer F."/>
            <person name="Young S.K."/>
            <person name="Zeng Q."/>
            <person name="Gargeya S."/>
            <person name="Fitzgerald M."/>
            <person name="Abouelleil A."/>
            <person name="Alvarado L."/>
            <person name="Berlin A.M."/>
            <person name="Chapman S.B."/>
            <person name="Dewar J."/>
            <person name="Goldberg J."/>
            <person name="Griggs A."/>
            <person name="Gujja S."/>
            <person name="Hansen M."/>
            <person name="Howarth C."/>
            <person name="Imamovic A."/>
            <person name="Larimer J."/>
            <person name="McCowan C."/>
            <person name="Murphy C."/>
            <person name="Pearson M."/>
            <person name="Priest M."/>
            <person name="Roberts A."/>
            <person name="Saif S."/>
            <person name="Shea T."/>
            <person name="Sykes S."/>
            <person name="Wortman J."/>
            <person name="Nusbaum C."/>
            <person name="Birren B."/>
        </authorList>
    </citation>
    <scope>NUCLEOTIDE SEQUENCE [LARGE SCALE GENOMIC DNA]</scope>
    <source>
        <strain evidence="2">CBS 10737</strain>
    </source>
</reference>
<reference evidence="3" key="2">
    <citation type="submission" date="2013-07" db="EMBL/GenBank/DDBJ databases">
        <authorList>
            <consortium name="The Broad Institute Genome Sequencing Platform"/>
            <person name="Cuomo C."/>
            <person name="Litvintseva A."/>
            <person name="Chen Y."/>
            <person name="Heitman J."/>
            <person name="Sun S."/>
            <person name="Springer D."/>
            <person name="Dromer F."/>
            <person name="Young S.K."/>
            <person name="Zeng Q."/>
            <person name="Gargeya S."/>
            <person name="Fitzgerald M."/>
            <person name="Abouelleil A."/>
            <person name="Alvarado L."/>
            <person name="Berlin A.M."/>
            <person name="Chapman S.B."/>
            <person name="Dewar J."/>
            <person name="Goldberg J."/>
            <person name="Griggs A."/>
            <person name="Gujja S."/>
            <person name="Hansen M."/>
            <person name="Howarth C."/>
            <person name="Imamovic A."/>
            <person name="Larimer J."/>
            <person name="McCowan C."/>
            <person name="Murphy C."/>
            <person name="Pearson M."/>
            <person name="Priest M."/>
            <person name="Roberts A."/>
            <person name="Saif S."/>
            <person name="Shea T."/>
            <person name="Sykes S."/>
            <person name="Wortman J."/>
            <person name="Nusbaum C."/>
            <person name="Birren B."/>
        </authorList>
    </citation>
    <scope>NUCLEOTIDE SEQUENCE</scope>
    <source>
        <strain evidence="3">CBS 10737</strain>
    </source>
</reference>
<feature type="region of interest" description="Disordered" evidence="1">
    <location>
        <begin position="136"/>
        <end position="160"/>
    </location>
</feature>
<evidence type="ECO:0000313" key="4">
    <source>
        <dbReference type="Proteomes" id="UP000094020"/>
    </source>
</evidence>
<evidence type="ECO:0000313" key="2">
    <source>
        <dbReference type="EMBL" id="OCF49415.1"/>
    </source>
</evidence>
<dbReference type="Proteomes" id="UP000094020">
    <property type="component" value="Chromosome 8"/>
</dbReference>